<keyword evidence="8 9" id="KW-0472">Membrane</keyword>
<evidence type="ECO:0000256" key="10">
    <source>
        <dbReference type="SAM" id="Coils"/>
    </source>
</evidence>
<evidence type="ECO:0000256" key="2">
    <source>
        <dbReference type="ARBA" id="ARBA00009477"/>
    </source>
</evidence>
<reference evidence="13" key="2">
    <citation type="submission" date="2020-09" db="EMBL/GenBank/DDBJ databases">
        <authorList>
            <person name="Sun Q."/>
            <person name="Kim S."/>
        </authorList>
    </citation>
    <scope>NUCLEOTIDE SEQUENCE</scope>
    <source>
        <strain evidence="13">KCTC 23310</strain>
    </source>
</reference>
<gene>
    <name evidence="13" type="ORF">GCM10007315_18280</name>
</gene>
<protein>
    <recommendedName>
        <fullName evidence="9">Membrane fusion protein (MFP) family protein</fullName>
    </recommendedName>
</protein>
<proteinExistence type="inferred from homology"/>
<evidence type="ECO:0000259" key="12">
    <source>
        <dbReference type="Pfam" id="PF26002"/>
    </source>
</evidence>
<evidence type="ECO:0000256" key="8">
    <source>
        <dbReference type="ARBA" id="ARBA00023136"/>
    </source>
</evidence>
<keyword evidence="6 9" id="KW-0812">Transmembrane</keyword>
<dbReference type="Gene3D" id="2.40.50.100">
    <property type="match status" value="1"/>
</dbReference>
<dbReference type="NCBIfam" id="TIGR01843">
    <property type="entry name" value="type_I_hlyD"/>
    <property type="match status" value="1"/>
</dbReference>
<dbReference type="InterPro" id="IPR050739">
    <property type="entry name" value="MFP"/>
</dbReference>
<dbReference type="Proteomes" id="UP000638981">
    <property type="component" value="Unassembled WGS sequence"/>
</dbReference>
<dbReference type="Gene3D" id="2.40.30.170">
    <property type="match status" value="1"/>
</dbReference>
<comment type="caution">
    <text evidence="13">The sequence shown here is derived from an EMBL/GenBank/DDBJ whole genome shotgun (WGS) entry which is preliminary data.</text>
</comment>
<dbReference type="PRINTS" id="PR01490">
    <property type="entry name" value="RTXTOXIND"/>
</dbReference>
<dbReference type="InterPro" id="IPR010129">
    <property type="entry name" value="T1SS_HlyD"/>
</dbReference>
<feature type="coiled-coil region" evidence="10">
    <location>
        <begin position="151"/>
        <end position="178"/>
    </location>
</feature>
<dbReference type="EMBL" id="BMYJ01000005">
    <property type="protein sequence ID" value="GHC55612.1"/>
    <property type="molecule type" value="Genomic_DNA"/>
</dbReference>
<dbReference type="PANTHER" id="PTHR30386:SF17">
    <property type="entry name" value="ALKALINE PROTEASE SECRETION PROTEIN APRE"/>
    <property type="match status" value="1"/>
</dbReference>
<dbReference type="GO" id="GO:0015031">
    <property type="term" value="P:protein transport"/>
    <property type="evidence" value="ECO:0007669"/>
    <property type="project" value="InterPro"/>
</dbReference>
<keyword evidence="14" id="KW-1185">Reference proteome</keyword>
<dbReference type="PANTHER" id="PTHR30386">
    <property type="entry name" value="MEMBRANE FUSION SUBUNIT OF EMRAB-TOLC MULTIDRUG EFFLUX PUMP"/>
    <property type="match status" value="1"/>
</dbReference>
<feature type="domain" description="AprE-like long alpha-helical hairpin" evidence="11">
    <location>
        <begin position="90"/>
        <end position="279"/>
    </location>
</feature>
<dbReference type="AlphaFoldDB" id="A0A918TNH0"/>
<dbReference type="InterPro" id="IPR058982">
    <property type="entry name" value="Beta-barrel_AprE"/>
</dbReference>
<keyword evidence="3 9" id="KW-0813">Transport</keyword>
<evidence type="ECO:0000256" key="6">
    <source>
        <dbReference type="ARBA" id="ARBA00022692"/>
    </source>
</evidence>
<accession>A0A918TNH0</accession>
<evidence type="ECO:0000313" key="13">
    <source>
        <dbReference type="EMBL" id="GHC55612.1"/>
    </source>
</evidence>
<keyword evidence="7 9" id="KW-1133">Transmembrane helix</keyword>
<comment type="similarity">
    <text evidence="2 9">Belongs to the membrane fusion protein (MFP) (TC 8.A.1) family.</text>
</comment>
<name>A0A918TNH0_9RHOB</name>
<dbReference type="GO" id="GO:0005886">
    <property type="term" value="C:plasma membrane"/>
    <property type="evidence" value="ECO:0007669"/>
    <property type="project" value="UniProtKB-SubCell"/>
</dbReference>
<reference evidence="13" key="1">
    <citation type="journal article" date="2014" name="Int. J. Syst. Evol. Microbiol.">
        <title>Complete genome sequence of Corynebacterium casei LMG S-19264T (=DSM 44701T), isolated from a smear-ripened cheese.</title>
        <authorList>
            <consortium name="US DOE Joint Genome Institute (JGI-PGF)"/>
            <person name="Walter F."/>
            <person name="Albersmeier A."/>
            <person name="Kalinowski J."/>
            <person name="Ruckert C."/>
        </authorList>
    </citation>
    <scope>NUCLEOTIDE SEQUENCE</scope>
    <source>
        <strain evidence="13">KCTC 23310</strain>
    </source>
</reference>
<dbReference type="InterPro" id="IPR058781">
    <property type="entry name" value="HH_AprE-like"/>
</dbReference>
<comment type="subcellular location">
    <subcellularLocation>
        <location evidence="1 9">Cell inner membrane</location>
        <topology evidence="1 9">Single-pass membrane protein</topology>
    </subcellularLocation>
</comment>
<sequence length="434" mass="47528">MSNGSKGRSARRHIILGYLALFVLVGGFGGWAVFSNIAGAVVTSGKLEVERNRQVVQHPDGGVVAEIAVKEGDTVKAGDVLLRLDGTMLRSELAIVEGQLFELMARRARLTAERDDAEAPVFNEELLKMVAERPDVAEQVDGQQRLFVARRDTLAQQTKQLAEQKKQIESQIKGIDAQITATKDQVVLIEQELVDKQGLLEKGLAQASQVLALQREKARLDGLIGELTANLGQSAERITEIEIQSLGLAAAQREEASTQLRDIGSQELELAERRRALTEQIGRLDVTAPVSGIVLGMQVNTVKSVARPADPLLYIIPQDLPLVITSQVPNHHIDQVHPGQEVELVFSAFSTRTTPHLKGHVKVVSADAFTDQNSGASFYRAEIELDPGEQEKLEGLVLVPGMPVEAFIKTDDRSPMAYLVKPFADYFNHAFRES</sequence>
<dbReference type="SUPFAM" id="SSF51230">
    <property type="entry name" value="Single hybrid motif"/>
    <property type="match status" value="1"/>
</dbReference>
<dbReference type="Pfam" id="PF26002">
    <property type="entry name" value="Beta-barrel_AprE"/>
    <property type="match status" value="1"/>
</dbReference>
<dbReference type="RefSeq" id="WP_189411352.1">
    <property type="nucleotide sequence ID" value="NZ_BMYJ01000005.1"/>
</dbReference>
<evidence type="ECO:0000259" key="11">
    <source>
        <dbReference type="Pfam" id="PF25994"/>
    </source>
</evidence>
<keyword evidence="5 9" id="KW-0997">Cell inner membrane</keyword>
<feature type="transmembrane region" description="Helical" evidence="9">
    <location>
        <begin position="15"/>
        <end position="34"/>
    </location>
</feature>
<evidence type="ECO:0000256" key="3">
    <source>
        <dbReference type="ARBA" id="ARBA00022448"/>
    </source>
</evidence>
<evidence type="ECO:0000256" key="5">
    <source>
        <dbReference type="ARBA" id="ARBA00022519"/>
    </source>
</evidence>
<dbReference type="Pfam" id="PF25994">
    <property type="entry name" value="HH_AprE"/>
    <property type="match status" value="1"/>
</dbReference>
<evidence type="ECO:0000256" key="1">
    <source>
        <dbReference type="ARBA" id="ARBA00004377"/>
    </source>
</evidence>
<keyword evidence="10" id="KW-0175">Coiled coil</keyword>
<feature type="domain" description="AprE-like beta-barrel" evidence="12">
    <location>
        <begin position="322"/>
        <end position="410"/>
    </location>
</feature>
<keyword evidence="4 9" id="KW-1003">Cell membrane</keyword>
<evidence type="ECO:0000313" key="14">
    <source>
        <dbReference type="Proteomes" id="UP000638981"/>
    </source>
</evidence>
<evidence type="ECO:0000256" key="9">
    <source>
        <dbReference type="RuleBase" id="RU365093"/>
    </source>
</evidence>
<dbReference type="InterPro" id="IPR011053">
    <property type="entry name" value="Single_hybrid_motif"/>
</dbReference>
<evidence type="ECO:0000256" key="4">
    <source>
        <dbReference type="ARBA" id="ARBA00022475"/>
    </source>
</evidence>
<organism evidence="13 14">
    <name type="scientific">Neogemmobacter tilapiae</name>
    <dbReference type="NCBI Taxonomy" id="875041"/>
    <lineage>
        <taxon>Bacteria</taxon>
        <taxon>Pseudomonadati</taxon>
        <taxon>Pseudomonadota</taxon>
        <taxon>Alphaproteobacteria</taxon>
        <taxon>Rhodobacterales</taxon>
        <taxon>Paracoccaceae</taxon>
        <taxon>Neogemmobacter</taxon>
    </lineage>
</organism>
<evidence type="ECO:0000256" key="7">
    <source>
        <dbReference type="ARBA" id="ARBA00022989"/>
    </source>
</evidence>